<dbReference type="Proteomes" id="UP000005984">
    <property type="component" value="Unassembled WGS sequence"/>
</dbReference>
<evidence type="ECO:0000313" key="2">
    <source>
        <dbReference type="Proteomes" id="UP000005984"/>
    </source>
</evidence>
<dbReference type="eggNOG" id="ENOG5034BP6">
    <property type="taxonomic scope" value="Bacteria"/>
</dbReference>
<name>C2BHM7_9FIRM</name>
<reference evidence="1 2" key="1">
    <citation type="submission" date="2008-10" db="EMBL/GenBank/DDBJ databases">
        <authorList>
            <person name="Qin X."/>
            <person name="Bachman B."/>
            <person name="Battles P."/>
            <person name="Bell A."/>
            <person name="Bess C."/>
            <person name="Bickham C."/>
            <person name="Chaboub L."/>
            <person name="Chen D."/>
            <person name="Coyle M."/>
            <person name="Deiros D.R."/>
            <person name="Dinh H."/>
            <person name="Forbes L."/>
            <person name="Fowler G."/>
            <person name="Francisco L."/>
            <person name="Fu Q."/>
            <person name="Gubbala S."/>
            <person name="Hale W."/>
            <person name="Han Y."/>
            <person name="Hemphill L."/>
            <person name="Highlander S.K."/>
            <person name="Hirani K."/>
            <person name="Hogues M."/>
            <person name="Jackson L."/>
            <person name="Jakkamsetti A."/>
            <person name="Javaid M."/>
            <person name="Jiang H."/>
            <person name="Korchina V."/>
            <person name="Kovar C."/>
            <person name="Lara F."/>
            <person name="Lee S."/>
            <person name="Mata R."/>
            <person name="Mathew T."/>
            <person name="Moen C."/>
            <person name="Morales K."/>
            <person name="Munidasa M."/>
            <person name="Nazareth L."/>
            <person name="Ngo R."/>
            <person name="Nguyen L."/>
            <person name="Okwuonu G."/>
            <person name="Ongeri F."/>
            <person name="Patil S."/>
            <person name="Petrosino J."/>
            <person name="Pham C."/>
            <person name="Pham P."/>
            <person name="Pu L.-L."/>
            <person name="Puazo M."/>
            <person name="Raj R."/>
            <person name="Reid J."/>
            <person name="Rouhana J."/>
            <person name="Saada N."/>
            <person name="Shang Y."/>
            <person name="Simmons D."/>
            <person name="Thornton R."/>
            <person name="Warren J."/>
            <person name="Weissenberger G."/>
            <person name="Zhang J."/>
            <person name="Zhang L."/>
            <person name="Zhou C."/>
            <person name="Zhu D."/>
            <person name="Muzny D."/>
            <person name="Worley K."/>
            <person name="Gibbs R."/>
        </authorList>
    </citation>
    <scope>NUCLEOTIDE SEQUENCE [LARGE SCALE GENOMIC DNA]</scope>
    <source>
        <strain evidence="1 2">ATCC 51172</strain>
    </source>
</reference>
<dbReference type="HOGENOM" id="CLU_2340699_0_0_9"/>
<evidence type="ECO:0000313" key="1">
    <source>
        <dbReference type="EMBL" id="EEI85640.1"/>
    </source>
</evidence>
<evidence type="ECO:0008006" key="3">
    <source>
        <dbReference type="Google" id="ProtNLM"/>
    </source>
</evidence>
<sequence length="117" mass="13438">MPLFFNIIKLGGAMKFIITKTAKDFADKKNIREIYINPDLDSKETCCTIGTVDFDVSTKLIGNKEAYKKFSDQDIDIFVNPNFFSFVKDDMEIEISAFGIGLFKKLYIKTEINTIER</sequence>
<keyword evidence="2" id="KW-1185">Reference proteome</keyword>
<gene>
    <name evidence="1" type="ORF">HMPREF0072_1847</name>
</gene>
<proteinExistence type="predicted"/>
<organism evidence="1 2">
    <name type="scientific">Anaerococcus lactolyticus ATCC 51172</name>
    <dbReference type="NCBI Taxonomy" id="525254"/>
    <lineage>
        <taxon>Bacteria</taxon>
        <taxon>Bacillati</taxon>
        <taxon>Bacillota</taxon>
        <taxon>Tissierellia</taxon>
        <taxon>Tissierellales</taxon>
        <taxon>Peptoniphilaceae</taxon>
        <taxon>Anaerococcus</taxon>
    </lineage>
</organism>
<protein>
    <recommendedName>
        <fullName evidence="3">FeS cluster biogenesis domain-containing protein</fullName>
    </recommendedName>
</protein>
<accession>C2BHM7</accession>
<dbReference type="EMBL" id="ABYO01000248">
    <property type="protein sequence ID" value="EEI85640.1"/>
    <property type="molecule type" value="Genomic_DNA"/>
</dbReference>
<dbReference type="STRING" id="525254.HMPREF0072_1847"/>
<dbReference type="AlphaFoldDB" id="C2BHM7"/>
<comment type="caution">
    <text evidence="1">The sequence shown here is derived from an EMBL/GenBank/DDBJ whole genome shotgun (WGS) entry which is preliminary data.</text>
</comment>